<reference evidence="2 3" key="1">
    <citation type="submission" date="2017-06" db="EMBL/GenBank/DDBJ databases">
        <title>Raineya orbicola gen. nov., sp. nov. a slightly thermophilic bacterium of the phylum Bacteroidetes and the description of Raineyaceae fam. nov.</title>
        <authorList>
            <person name="Albuquerque L."/>
            <person name="Polonia A.R.M."/>
            <person name="Barroso C."/>
            <person name="Froufe H.J.C."/>
            <person name="Lage O."/>
            <person name="Lobo-Da-Cunha A."/>
            <person name="Egas C."/>
            <person name="Da Costa M.S."/>
        </authorList>
    </citation>
    <scope>NUCLEOTIDE SEQUENCE [LARGE SCALE GENOMIC DNA]</scope>
    <source>
        <strain evidence="2 3">SPSPC-11</strain>
    </source>
</reference>
<accession>A0A2N3IJH3</accession>
<dbReference type="Pfam" id="PF06695">
    <property type="entry name" value="Sm_multidrug_ex"/>
    <property type="match status" value="1"/>
</dbReference>
<dbReference type="InterPro" id="IPR009577">
    <property type="entry name" value="Sm_multidrug_ex"/>
</dbReference>
<organism evidence="2 3">
    <name type="scientific">Raineya orbicola</name>
    <dbReference type="NCBI Taxonomy" id="2016530"/>
    <lineage>
        <taxon>Bacteria</taxon>
        <taxon>Pseudomonadati</taxon>
        <taxon>Bacteroidota</taxon>
        <taxon>Cytophagia</taxon>
        <taxon>Cytophagales</taxon>
        <taxon>Raineyaceae</taxon>
        <taxon>Raineya</taxon>
    </lineage>
</organism>
<keyword evidence="1" id="KW-1133">Transmembrane helix</keyword>
<dbReference type="OrthoDB" id="1467737at2"/>
<sequence length="148" mass="16710">MQKLSSYFTVYLFASVKFALAPPTGVALGLSEWEIILCTVAGMSTTAFLIPLLGEKLFAYLRKKRLQKGKKIKIFSPRKRMIVKIWQKFSIWGIAFLTPVLFSPIVGCAIAVSFGVPRPKILLAMAISALFWAFLMTLGSEWIAHWWH</sequence>
<evidence type="ECO:0000256" key="1">
    <source>
        <dbReference type="SAM" id="Phobius"/>
    </source>
</evidence>
<dbReference type="AlphaFoldDB" id="A0A2N3IJH3"/>
<evidence type="ECO:0000313" key="3">
    <source>
        <dbReference type="Proteomes" id="UP000233387"/>
    </source>
</evidence>
<protein>
    <recommendedName>
        <fullName evidence="4">Small multi-drug export protein</fullName>
    </recommendedName>
</protein>
<dbReference type="Proteomes" id="UP000233387">
    <property type="component" value="Unassembled WGS sequence"/>
</dbReference>
<keyword evidence="1" id="KW-0472">Membrane</keyword>
<feature type="transmembrane region" description="Helical" evidence="1">
    <location>
        <begin position="89"/>
        <end position="115"/>
    </location>
</feature>
<feature type="transmembrane region" description="Helical" evidence="1">
    <location>
        <begin position="121"/>
        <end position="144"/>
    </location>
</feature>
<name>A0A2N3IJH3_9BACT</name>
<evidence type="ECO:0000313" key="2">
    <source>
        <dbReference type="EMBL" id="PKQ70383.1"/>
    </source>
</evidence>
<dbReference type="EMBL" id="NKXO01000007">
    <property type="protein sequence ID" value="PKQ70383.1"/>
    <property type="molecule type" value="Genomic_DNA"/>
</dbReference>
<proteinExistence type="predicted"/>
<evidence type="ECO:0008006" key="4">
    <source>
        <dbReference type="Google" id="ProtNLM"/>
    </source>
</evidence>
<feature type="transmembrane region" description="Helical" evidence="1">
    <location>
        <begin position="35"/>
        <end position="61"/>
    </location>
</feature>
<gene>
    <name evidence="2" type="ORF">Rain11_0611</name>
</gene>
<comment type="caution">
    <text evidence="2">The sequence shown here is derived from an EMBL/GenBank/DDBJ whole genome shotgun (WGS) entry which is preliminary data.</text>
</comment>
<keyword evidence="1" id="KW-0812">Transmembrane</keyword>
<dbReference type="RefSeq" id="WP_101357868.1">
    <property type="nucleotide sequence ID" value="NZ_NKXO01000007.1"/>
</dbReference>
<keyword evidence="3" id="KW-1185">Reference proteome</keyword>